<dbReference type="InterPro" id="IPR002716">
    <property type="entry name" value="PIN_dom"/>
</dbReference>
<feature type="domain" description="PIN" evidence="5">
    <location>
        <begin position="3"/>
        <end position="48"/>
    </location>
</feature>
<evidence type="ECO:0000256" key="2">
    <source>
        <dbReference type="ARBA" id="ARBA00022723"/>
    </source>
</evidence>
<evidence type="ECO:0000256" key="1">
    <source>
        <dbReference type="ARBA" id="ARBA00022722"/>
    </source>
</evidence>
<dbReference type="EMBL" id="JABEND010000009">
    <property type="protein sequence ID" value="NNG37008.1"/>
    <property type="molecule type" value="Genomic_DNA"/>
</dbReference>
<name>A0A849ACV9_9ACTN</name>
<proteinExistence type="predicted"/>
<organism evidence="6 7">
    <name type="scientific">Nakamurella aerolata</name>
    <dbReference type="NCBI Taxonomy" id="1656892"/>
    <lineage>
        <taxon>Bacteria</taxon>
        <taxon>Bacillati</taxon>
        <taxon>Actinomycetota</taxon>
        <taxon>Actinomycetes</taxon>
        <taxon>Nakamurellales</taxon>
        <taxon>Nakamurellaceae</taxon>
        <taxon>Nakamurella</taxon>
    </lineage>
</organism>
<evidence type="ECO:0000256" key="4">
    <source>
        <dbReference type="ARBA" id="ARBA00022842"/>
    </source>
</evidence>
<evidence type="ECO:0000259" key="5">
    <source>
        <dbReference type="Pfam" id="PF01850"/>
    </source>
</evidence>
<keyword evidence="4" id="KW-0460">Magnesium</keyword>
<gene>
    <name evidence="6" type="ORF">HKD39_15085</name>
</gene>
<dbReference type="GO" id="GO:0016787">
    <property type="term" value="F:hydrolase activity"/>
    <property type="evidence" value="ECO:0007669"/>
    <property type="project" value="UniProtKB-KW"/>
</dbReference>
<dbReference type="Gene3D" id="3.40.50.1010">
    <property type="entry name" value="5'-nuclease"/>
    <property type="match status" value="1"/>
</dbReference>
<reference evidence="6 7" key="1">
    <citation type="submission" date="2020-05" db="EMBL/GenBank/DDBJ databases">
        <title>Nakamurella sp. DB0629 isolated from air conditioner.</title>
        <authorList>
            <person name="Kim D.H."/>
            <person name="Kim D.-U."/>
        </authorList>
    </citation>
    <scope>NUCLEOTIDE SEQUENCE [LARGE SCALE GENOMIC DNA]</scope>
    <source>
        <strain evidence="6 7">DB0629</strain>
    </source>
</reference>
<keyword evidence="1" id="KW-0540">Nuclease</keyword>
<dbReference type="GO" id="GO:0004518">
    <property type="term" value="F:nuclease activity"/>
    <property type="evidence" value="ECO:0007669"/>
    <property type="project" value="UniProtKB-KW"/>
</dbReference>
<dbReference type="GO" id="GO:0046872">
    <property type="term" value="F:metal ion binding"/>
    <property type="evidence" value="ECO:0007669"/>
    <property type="project" value="UniProtKB-KW"/>
</dbReference>
<keyword evidence="7" id="KW-1185">Reference proteome</keyword>
<protein>
    <submittedName>
        <fullName evidence="6">PIN domain-containing protein</fullName>
    </submittedName>
</protein>
<evidence type="ECO:0000313" key="6">
    <source>
        <dbReference type="EMBL" id="NNG37008.1"/>
    </source>
</evidence>
<accession>A0A849ACV9</accession>
<dbReference type="AlphaFoldDB" id="A0A849ACV9"/>
<dbReference type="Proteomes" id="UP000562984">
    <property type="component" value="Unassembled WGS sequence"/>
</dbReference>
<sequence length="54" mass="6017">MLVVDASVLVPALVDRDGDGERARALLRSDRLWLPNLAYLEVISVLRRLTRAGD</sequence>
<dbReference type="RefSeq" id="WP_171200706.1">
    <property type="nucleotide sequence ID" value="NZ_JABEND010000009.1"/>
</dbReference>
<dbReference type="SUPFAM" id="SSF88723">
    <property type="entry name" value="PIN domain-like"/>
    <property type="match status" value="1"/>
</dbReference>
<dbReference type="Pfam" id="PF01850">
    <property type="entry name" value="PIN"/>
    <property type="match status" value="1"/>
</dbReference>
<evidence type="ECO:0000313" key="7">
    <source>
        <dbReference type="Proteomes" id="UP000562984"/>
    </source>
</evidence>
<keyword evidence="2" id="KW-0479">Metal-binding</keyword>
<keyword evidence="3" id="KW-0378">Hydrolase</keyword>
<dbReference type="InterPro" id="IPR029060">
    <property type="entry name" value="PIN-like_dom_sf"/>
</dbReference>
<evidence type="ECO:0000256" key="3">
    <source>
        <dbReference type="ARBA" id="ARBA00022801"/>
    </source>
</evidence>
<comment type="caution">
    <text evidence="6">The sequence shown here is derived from an EMBL/GenBank/DDBJ whole genome shotgun (WGS) entry which is preliminary data.</text>
</comment>